<accession>A0ABS7NZY1</accession>
<evidence type="ECO:0000259" key="1">
    <source>
        <dbReference type="Pfam" id="PF05076"/>
    </source>
</evidence>
<evidence type="ECO:0000313" key="2">
    <source>
        <dbReference type="EMBL" id="MBY6365684.1"/>
    </source>
</evidence>
<proteinExistence type="predicted"/>
<comment type="caution">
    <text evidence="2">The sequence shown here is derived from an EMBL/GenBank/DDBJ whole genome shotgun (WGS) entry which is preliminary data.</text>
</comment>
<keyword evidence="3" id="KW-1185">Reference proteome</keyword>
<dbReference type="Pfam" id="PF05076">
    <property type="entry name" value="SUFU"/>
    <property type="match status" value="1"/>
</dbReference>
<evidence type="ECO:0000313" key="3">
    <source>
        <dbReference type="Proteomes" id="UP000825228"/>
    </source>
</evidence>
<gene>
    <name evidence="2" type="ORF">HQ603_02840</name>
</gene>
<organism evidence="2 3">
    <name type="scientific">Rhodococcoides corynebacterioides</name>
    <dbReference type="NCBI Taxonomy" id="53972"/>
    <lineage>
        <taxon>Bacteria</taxon>
        <taxon>Bacillati</taxon>
        <taxon>Actinomycetota</taxon>
        <taxon>Actinomycetes</taxon>
        <taxon>Mycobacteriales</taxon>
        <taxon>Nocardiaceae</taxon>
        <taxon>Rhodococcoides</taxon>
    </lineage>
</organism>
<reference evidence="2 3" key="1">
    <citation type="submission" date="2020-06" db="EMBL/GenBank/DDBJ databases">
        <title>Taxonomy, biology and ecology of Rhodococcus bacteria occurring in California pistachio and other woody hosts as revealed by genome sequence analyses.</title>
        <authorList>
            <person name="Gai Y."/>
            <person name="Riely B."/>
        </authorList>
    </citation>
    <scope>NUCLEOTIDE SEQUENCE [LARGE SCALE GENOMIC DNA]</scope>
    <source>
        <strain evidence="2 3">BP-281</strain>
    </source>
</reference>
<name>A0ABS7NZY1_9NOCA</name>
<feature type="domain" description="Suppressor of fused-like" evidence="1">
    <location>
        <begin position="35"/>
        <end position="199"/>
    </location>
</feature>
<protein>
    <submittedName>
        <fullName evidence="2">Suppressor of fused domain protein</fullName>
    </submittedName>
</protein>
<dbReference type="InterPro" id="IPR020941">
    <property type="entry name" value="SUFU-like_domain"/>
</dbReference>
<dbReference type="EMBL" id="JABUBU010000001">
    <property type="protein sequence ID" value="MBY6365684.1"/>
    <property type="molecule type" value="Genomic_DNA"/>
</dbReference>
<sequence length="208" mass="21545">MASEAGTNPVEAVRAHVSSRWGGSPVAASRTFLGLEPIDVLLFTHAPDALLRLVTVGCARHPMTDPTAALADPLRGPRAELVLTLRVSDPAVTEVWKTLAVLAAAPAVEGVVLTADALLDAGESLWPGAPFTAVLLGASNPDDPDDLDDLALPDPMDPVQFLAAVPVTATEAAWVRLRGADALREAWTEAGIDVRDPTRTAATLGPAG</sequence>
<dbReference type="Proteomes" id="UP000825228">
    <property type="component" value="Unassembled WGS sequence"/>
</dbReference>